<dbReference type="PANTHER" id="PTHR24148:SF78">
    <property type="entry name" value="HETEROKARYON INCOMPATIBILITY DOMAIN-CONTAINING PROTEIN"/>
    <property type="match status" value="1"/>
</dbReference>
<dbReference type="EMBL" id="KV441469">
    <property type="protein sequence ID" value="OAG25645.1"/>
    <property type="molecule type" value="Genomic_DNA"/>
</dbReference>
<dbReference type="RefSeq" id="XP_018391066.1">
    <property type="nucleotide sequence ID" value="XM_018532011.1"/>
</dbReference>
<evidence type="ECO:0000313" key="4">
    <source>
        <dbReference type="EMBL" id="OAG25645.1"/>
    </source>
</evidence>
<dbReference type="AlphaFoldDB" id="A0A177E0Y6"/>
<dbReference type="Proteomes" id="UP000077248">
    <property type="component" value="Unassembled WGS sequence"/>
</dbReference>
<feature type="compositionally biased region" description="Polar residues" evidence="1">
    <location>
        <begin position="833"/>
        <end position="845"/>
    </location>
</feature>
<dbReference type="PANTHER" id="PTHR24148">
    <property type="entry name" value="ANKYRIN REPEAT DOMAIN-CONTAINING PROTEIN 39 HOMOLOG-RELATED"/>
    <property type="match status" value="1"/>
</dbReference>
<dbReference type="KEGG" id="aalt:CC77DRAFT_521"/>
<feature type="region of interest" description="Disordered" evidence="1">
    <location>
        <begin position="833"/>
        <end position="904"/>
    </location>
</feature>
<keyword evidence="5" id="KW-1185">Reference proteome</keyword>
<protein>
    <submittedName>
        <fullName evidence="4">HET-domain-containing protein</fullName>
    </submittedName>
</protein>
<evidence type="ECO:0000259" key="3">
    <source>
        <dbReference type="Pfam" id="PF06985"/>
    </source>
</evidence>
<dbReference type="InterPro" id="IPR002110">
    <property type="entry name" value="Ankyrin_rpt"/>
</dbReference>
<reference evidence="4 5" key="1">
    <citation type="submission" date="2016-05" db="EMBL/GenBank/DDBJ databases">
        <title>Comparative analysis of secretome profiles of manganese(II)-oxidizing ascomycete fungi.</title>
        <authorList>
            <consortium name="DOE Joint Genome Institute"/>
            <person name="Zeiner C.A."/>
            <person name="Purvine S.O."/>
            <person name="Zink E.M."/>
            <person name="Wu S."/>
            <person name="Pasa-Tolic L."/>
            <person name="Chaput D.L."/>
            <person name="Haridas S."/>
            <person name="Grigoriev I.V."/>
            <person name="Santelli C.M."/>
            <person name="Hansel C.M."/>
        </authorList>
    </citation>
    <scope>NUCLEOTIDE SEQUENCE [LARGE SCALE GENOMIC DNA]</scope>
    <source>
        <strain evidence="4 5">SRC1lrK2f</strain>
    </source>
</reference>
<dbReference type="Pfam" id="PF13637">
    <property type="entry name" value="Ank_4"/>
    <property type="match status" value="1"/>
</dbReference>
<organism evidence="4 5">
    <name type="scientific">Alternaria alternata</name>
    <name type="common">Alternaria rot fungus</name>
    <name type="synonym">Torula alternata</name>
    <dbReference type="NCBI Taxonomy" id="5599"/>
    <lineage>
        <taxon>Eukaryota</taxon>
        <taxon>Fungi</taxon>
        <taxon>Dikarya</taxon>
        <taxon>Ascomycota</taxon>
        <taxon>Pezizomycotina</taxon>
        <taxon>Dothideomycetes</taxon>
        <taxon>Pleosporomycetidae</taxon>
        <taxon>Pleosporales</taxon>
        <taxon>Pleosporineae</taxon>
        <taxon>Pleosporaceae</taxon>
        <taxon>Alternaria</taxon>
        <taxon>Alternaria sect. Alternaria</taxon>
        <taxon>Alternaria alternata complex</taxon>
    </lineage>
</organism>
<dbReference type="Gene3D" id="1.25.40.20">
    <property type="entry name" value="Ankyrin repeat-containing domain"/>
    <property type="match status" value="1"/>
</dbReference>
<feature type="compositionally biased region" description="Low complexity" evidence="1">
    <location>
        <begin position="891"/>
        <end position="904"/>
    </location>
</feature>
<dbReference type="GeneID" id="29117605"/>
<feature type="domain" description="Heterokaryon incompatibility" evidence="3">
    <location>
        <begin position="49"/>
        <end position="205"/>
    </location>
</feature>
<feature type="region of interest" description="Disordered" evidence="1">
    <location>
        <begin position="444"/>
        <end position="477"/>
    </location>
</feature>
<dbReference type="SUPFAM" id="SSF48403">
    <property type="entry name" value="Ankyrin repeat"/>
    <property type="match status" value="1"/>
</dbReference>
<sequence length="1138" mass="128765">MPPMEQLRYKPLDRDSGAIRLVRLLPGTNEPIRLELIHSNFDEEPHIPYEALSYVWGSPNEGRAVEVDVQQLTITPNLNLALLRLRRANEDRILWIDAICVNQSDDKEKSEQVAKMANTFARAEKVIIWIGESTPETDVVFHLMQFLEMEAQKYPYENWEPSDKRWLRLWSTVGNSNEDLVLQRGKGLESILSRPWFQKVWNIQEFSKAPAAEVVCGLETVSAPIFVVALFLVAGSQFQAVFGLIYGLEQKYSWSTELPDLCKSLLKHKEWLAVDFADKIYGLLGLWSHEHTKELVPDYPKISAESIQDAIAAVLGFDVGWKSTCRLPEWELSELHENLFSLVDKVSRWAVRERQLITLEAIMDRNKVRVVGSSFHPGSLLWEPILLHDTEMAKLLFEKGTDVDLRNEGSCNALVAALKNGHKQTVELLLERFTEVVRSYVDNSDLPSGKGRDGSQVVLTDDTNSSTKNSHTFVNSTSDREEYDGMTKVDLGGSHRVLDTWFQQQKFENVDVQSLVSEEGDTASDTSMPLSSWASETELTIVGVLANSSILSPLYSKALQLMPEERFINNFRRLLRAFHGSLVASDNSNITRQLAKLLRSKQRQSRIARMFVARHVALQSSWNEEDLASLRDKEKQAYTNVDGWLDKTIVSSTIIDNQADSSGDMNTESESGNDSDSEFDGEENMSHFAQYPRLDLVVQKLVEGRPFQDMLTSFKELLLPPGLLKELLPIPRDSITYGTTEENGLLSTVQGFLEKITALEWDWWPLSPRMRSLKPSETRVYWKCFCGTNRWRELKMEQQEILDEVLKESSADDHPRPLCALLRDTKSASCMKTSSLSQHAASQPHQDAGPNSHISASSNVSPSSLGTQAMRSQPGSDAVSQAAGNGPVQPTSASTSSSQDSSGNNSAYNKQLWVNFGVDGSWTPTELDQLGGLNLVSDSAFLRNLGRRHREIRGWFRHYFSFRIISYWEFLRFKRLPLLPPQTIDVEADLPTSSDYEYDPRPPRATRDKPGITKHEFEVYVRLCLDPCWLSSLLMPHKCRTVGDSAVDIVDKIPKYKKLLEQRAQGDEHVWGIRARYVVSGIRVVALHIAILCISFGVWIWWQWKHPDDLQGAAVALTAAFLLISTFWSATGVLRDLR</sequence>
<gene>
    <name evidence="4" type="ORF">CC77DRAFT_521</name>
</gene>
<dbReference type="Pfam" id="PF06985">
    <property type="entry name" value="HET"/>
    <property type="match status" value="1"/>
</dbReference>
<feature type="compositionally biased region" description="Polar residues" evidence="1">
    <location>
        <begin position="457"/>
        <end position="477"/>
    </location>
</feature>
<feature type="compositionally biased region" description="Polar residues" evidence="1">
    <location>
        <begin position="852"/>
        <end position="883"/>
    </location>
</feature>
<feature type="compositionally biased region" description="Polar residues" evidence="1">
    <location>
        <begin position="656"/>
        <end position="670"/>
    </location>
</feature>
<feature type="region of interest" description="Disordered" evidence="1">
    <location>
        <begin position="656"/>
        <end position="683"/>
    </location>
</feature>
<keyword evidence="2" id="KW-0812">Transmembrane</keyword>
<dbReference type="VEuPathDB" id="FungiDB:CC77DRAFT_521"/>
<evidence type="ECO:0000256" key="2">
    <source>
        <dbReference type="SAM" id="Phobius"/>
    </source>
</evidence>
<feature type="transmembrane region" description="Helical" evidence="2">
    <location>
        <begin position="1084"/>
        <end position="1102"/>
    </location>
</feature>
<accession>A0A177E0Y6</accession>
<feature type="transmembrane region" description="Helical" evidence="2">
    <location>
        <begin position="1114"/>
        <end position="1134"/>
    </location>
</feature>
<keyword evidence="2" id="KW-1133">Transmembrane helix</keyword>
<feature type="compositionally biased region" description="Acidic residues" evidence="1">
    <location>
        <begin position="671"/>
        <end position="683"/>
    </location>
</feature>
<keyword evidence="2" id="KW-0472">Membrane</keyword>
<dbReference type="InterPro" id="IPR010730">
    <property type="entry name" value="HET"/>
</dbReference>
<dbReference type="InterPro" id="IPR036770">
    <property type="entry name" value="Ankyrin_rpt-contain_sf"/>
</dbReference>
<evidence type="ECO:0000313" key="5">
    <source>
        <dbReference type="Proteomes" id="UP000077248"/>
    </source>
</evidence>
<dbReference type="InterPro" id="IPR052895">
    <property type="entry name" value="HetReg/Transcr_Mod"/>
</dbReference>
<evidence type="ECO:0000256" key="1">
    <source>
        <dbReference type="SAM" id="MobiDB-lite"/>
    </source>
</evidence>
<proteinExistence type="predicted"/>
<name>A0A177E0Y6_ALTAL</name>